<dbReference type="PANTHER" id="PTHR39624">
    <property type="entry name" value="PROTEIN INVOLVED IN RIMO-MEDIATED BETA-METHYLTHIOLATION OF RIBOSOMAL PROTEIN S12 YCAO"/>
    <property type="match status" value="1"/>
</dbReference>
<dbReference type="Pfam" id="PF02566">
    <property type="entry name" value="OsmC"/>
    <property type="match status" value="1"/>
</dbReference>
<sequence>MYKVLVDDTPVIDVQTRSKRLRLAVDASAMNPLEAFYATLAGCAAVYAKKACAQLGLSAAGLQIQCRPGAGKAGALSLERFETRLSFPESFPAAARAEVLAAVRECAVKQVVQQGAAVQFSCVEVPAEPVDPALAAA</sequence>
<dbReference type="InterPro" id="IPR003718">
    <property type="entry name" value="OsmC/Ohr_fam"/>
</dbReference>
<comment type="caution">
    <text evidence="1">The sequence shown here is derived from an EMBL/GenBank/DDBJ whole genome shotgun (WGS) entry which is preliminary data.</text>
</comment>
<gene>
    <name evidence="1" type="ORF">G3A44_22700</name>
</gene>
<dbReference type="InterPro" id="IPR015946">
    <property type="entry name" value="KH_dom-like_a/b"/>
</dbReference>
<dbReference type="RefSeq" id="WP_163460026.1">
    <property type="nucleotide sequence ID" value="NZ_JAAGOH010000059.1"/>
</dbReference>
<evidence type="ECO:0008006" key="3">
    <source>
        <dbReference type="Google" id="ProtNLM"/>
    </source>
</evidence>
<protein>
    <recommendedName>
        <fullName evidence="3">OsmC family peroxiredoxin</fullName>
    </recommendedName>
</protein>
<organism evidence="1 2">
    <name type="scientific">Ideonella livida</name>
    <dbReference type="NCBI Taxonomy" id="2707176"/>
    <lineage>
        <taxon>Bacteria</taxon>
        <taxon>Pseudomonadati</taxon>
        <taxon>Pseudomonadota</taxon>
        <taxon>Betaproteobacteria</taxon>
        <taxon>Burkholderiales</taxon>
        <taxon>Sphaerotilaceae</taxon>
        <taxon>Ideonella</taxon>
    </lineage>
</organism>
<evidence type="ECO:0000313" key="2">
    <source>
        <dbReference type="Proteomes" id="UP000484255"/>
    </source>
</evidence>
<dbReference type="PANTHER" id="PTHR39624:SF2">
    <property type="entry name" value="OSMC-LIKE PROTEIN"/>
    <property type="match status" value="1"/>
</dbReference>
<proteinExistence type="predicted"/>
<dbReference type="InterPro" id="IPR036102">
    <property type="entry name" value="OsmC/Ohrsf"/>
</dbReference>
<dbReference type="AlphaFoldDB" id="A0A7C9TNV8"/>
<dbReference type="EMBL" id="JAAGOH010000059">
    <property type="protein sequence ID" value="NDY94005.1"/>
    <property type="molecule type" value="Genomic_DNA"/>
</dbReference>
<accession>A0A7C9TNV8</accession>
<dbReference type="Proteomes" id="UP000484255">
    <property type="component" value="Unassembled WGS sequence"/>
</dbReference>
<dbReference type="Gene3D" id="3.30.300.20">
    <property type="match status" value="1"/>
</dbReference>
<dbReference type="SUPFAM" id="SSF82784">
    <property type="entry name" value="OsmC-like"/>
    <property type="match status" value="1"/>
</dbReference>
<reference evidence="1 2" key="1">
    <citation type="submission" date="2020-02" db="EMBL/GenBank/DDBJ databases">
        <title>Ideonella bacterium strain TBM-1.</title>
        <authorList>
            <person name="Chen W.-M."/>
        </authorList>
    </citation>
    <scope>NUCLEOTIDE SEQUENCE [LARGE SCALE GENOMIC DNA]</scope>
    <source>
        <strain evidence="1 2">TBM-1</strain>
    </source>
</reference>
<evidence type="ECO:0000313" key="1">
    <source>
        <dbReference type="EMBL" id="NDY94005.1"/>
    </source>
</evidence>
<name>A0A7C9TNV8_9BURK</name>
<keyword evidence="2" id="KW-1185">Reference proteome</keyword>